<gene>
    <name evidence="4" type="ORF">ABI_14480</name>
</gene>
<evidence type="ECO:0000256" key="1">
    <source>
        <dbReference type="ARBA" id="ARBA00022729"/>
    </source>
</evidence>
<dbReference type="eggNOG" id="COG3637">
    <property type="taxonomic scope" value="Bacteria"/>
</dbReference>
<evidence type="ECO:0000313" key="4">
    <source>
        <dbReference type="EMBL" id="EGF93009.1"/>
    </source>
</evidence>
<organism evidence="4 5">
    <name type="scientific">Asticcacaulis biprosthecium C19</name>
    <dbReference type="NCBI Taxonomy" id="715226"/>
    <lineage>
        <taxon>Bacteria</taxon>
        <taxon>Pseudomonadati</taxon>
        <taxon>Pseudomonadota</taxon>
        <taxon>Alphaproteobacteria</taxon>
        <taxon>Caulobacterales</taxon>
        <taxon>Caulobacteraceae</taxon>
        <taxon>Asticcacaulis</taxon>
    </lineage>
</organism>
<dbReference type="Pfam" id="PF13505">
    <property type="entry name" value="OMP_b-brl"/>
    <property type="match status" value="1"/>
</dbReference>
<dbReference type="RefSeq" id="WP_006272194.1">
    <property type="nucleotide sequence ID" value="NZ_GL883077.1"/>
</dbReference>
<accession>F4QIM0</accession>
<dbReference type="SUPFAM" id="SSF56925">
    <property type="entry name" value="OMPA-like"/>
    <property type="match status" value="1"/>
</dbReference>
<dbReference type="AlphaFoldDB" id="F4QIM0"/>
<evidence type="ECO:0000313" key="5">
    <source>
        <dbReference type="Proteomes" id="UP000006512"/>
    </source>
</evidence>
<dbReference type="InterPro" id="IPR027385">
    <property type="entry name" value="Beta-barrel_OMP"/>
</dbReference>
<feature type="signal peptide" evidence="2">
    <location>
        <begin position="1"/>
        <end position="23"/>
    </location>
</feature>
<dbReference type="InterPro" id="IPR011250">
    <property type="entry name" value="OMP/PagP_B-barrel"/>
</dbReference>
<keyword evidence="1 2" id="KW-0732">Signal</keyword>
<feature type="domain" description="Outer membrane protein beta-barrel" evidence="3">
    <location>
        <begin position="11"/>
        <end position="182"/>
    </location>
</feature>
<dbReference type="Gene3D" id="2.40.160.20">
    <property type="match status" value="1"/>
</dbReference>
<protein>
    <submittedName>
        <fullName evidence="4">OmpA family protein</fullName>
    </submittedName>
</protein>
<dbReference type="STRING" id="715226.ABI_14480"/>
<evidence type="ECO:0000259" key="3">
    <source>
        <dbReference type="Pfam" id="PF13505"/>
    </source>
</evidence>
<dbReference type="HOGENOM" id="CLU_117501_1_0_5"/>
<dbReference type="EMBL" id="GL883077">
    <property type="protein sequence ID" value="EGF93009.1"/>
    <property type="molecule type" value="Genomic_DNA"/>
</dbReference>
<keyword evidence="5" id="KW-1185">Reference proteome</keyword>
<proteinExistence type="predicted"/>
<dbReference type="OrthoDB" id="7173051at2"/>
<dbReference type="Proteomes" id="UP000006512">
    <property type="component" value="Unassembled WGS sequence"/>
</dbReference>
<name>F4QIM0_9CAUL</name>
<evidence type="ECO:0000256" key="2">
    <source>
        <dbReference type="SAM" id="SignalP"/>
    </source>
</evidence>
<sequence length="182" mass="18715">MYKVLLSAAVAACALVCASQASADEAAAATPGNITVEVGLTRANVADIDTSYAVLTARVGTKFNAYFGAEFEAGIGLNEDTVDFGGFDIDTKLEYAIGAFLTGEMPIDDQLALTGRVGYAKTQIKASAGGYSESASGDGAAFGVGVKYTSTSGNYVVRGDVSRYQIDDGDVDAVSVTIGRKF</sequence>
<feature type="chain" id="PRO_5003314148" evidence="2">
    <location>
        <begin position="24"/>
        <end position="182"/>
    </location>
</feature>
<reference evidence="5" key="1">
    <citation type="submission" date="2011-03" db="EMBL/GenBank/DDBJ databases">
        <title>Draft genome sequence of Brevundimonas diminuta.</title>
        <authorList>
            <person name="Brown P.J.B."/>
            <person name="Buechlein A."/>
            <person name="Hemmerich C."/>
            <person name="Brun Y.V."/>
        </authorList>
    </citation>
    <scope>NUCLEOTIDE SEQUENCE [LARGE SCALE GENOMIC DNA]</scope>
    <source>
        <strain evidence="5">C19</strain>
    </source>
</reference>